<organism evidence="1">
    <name type="scientific">Oryza punctata</name>
    <name type="common">Red rice</name>
    <dbReference type="NCBI Taxonomy" id="4537"/>
    <lineage>
        <taxon>Eukaryota</taxon>
        <taxon>Viridiplantae</taxon>
        <taxon>Streptophyta</taxon>
        <taxon>Embryophyta</taxon>
        <taxon>Tracheophyta</taxon>
        <taxon>Spermatophyta</taxon>
        <taxon>Magnoliopsida</taxon>
        <taxon>Liliopsida</taxon>
        <taxon>Poales</taxon>
        <taxon>Poaceae</taxon>
        <taxon>BOP clade</taxon>
        <taxon>Oryzoideae</taxon>
        <taxon>Oryzeae</taxon>
        <taxon>Oryzinae</taxon>
        <taxon>Oryza</taxon>
    </lineage>
</organism>
<dbReference type="Gramene" id="OPUNC11G16940.1">
    <property type="protein sequence ID" value="OPUNC11G16940.1"/>
    <property type="gene ID" value="OPUNC11G16940"/>
</dbReference>
<keyword evidence="2" id="KW-1185">Reference proteome</keyword>
<dbReference type="HOGENOM" id="CLU_1216447_0_0_1"/>
<reference evidence="1" key="1">
    <citation type="submission" date="2015-04" db="UniProtKB">
        <authorList>
            <consortium name="EnsemblPlants"/>
        </authorList>
    </citation>
    <scope>IDENTIFICATION</scope>
</reference>
<dbReference type="AlphaFoldDB" id="A0A0E0MHD7"/>
<accession>A0A0E0MHD7</accession>
<name>A0A0E0MHD7_ORYPU</name>
<dbReference type="Proteomes" id="UP000026962">
    <property type="component" value="Chromosome 11"/>
</dbReference>
<sequence>MGFSLCYCIAVFSERPEAKLNSRATFVQQSCCLPKQILLWFLLFERVREDAGYARSSPLYEMQSSVTCESHAFERQQDHQVVMMGVSPCYCIVVFSARPKTKLKSGATYVRQSYCLPNQILLWFLLFVWIDLNVDSCIKFSYHHANLCSSKKLVAESPRGCWLCTVFSIIRNAVLSNVRIARIERQQNHQVIMMGISLRYCIAVFSARPEAKLNSRATFVQQSCCLPN</sequence>
<evidence type="ECO:0000313" key="2">
    <source>
        <dbReference type="Proteomes" id="UP000026962"/>
    </source>
</evidence>
<evidence type="ECO:0000313" key="1">
    <source>
        <dbReference type="EnsemblPlants" id="OPUNC11G16940.1"/>
    </source>
</evidence>
<protein>
    <submittedName>
        <fullName evidence="1">Uncharacterized protein</fullName>
    </submittedName>
</protein>
<proteinExistence type="predicted"/>
<reference evidence="1" key="2">
    <citation type="submission" date="2018-05" db="EMBL/GenBank/DDBJ databases">
        <title>OpunRS2 (Oryza punctata Reference Sequence Version 2).</title>
        <authorList>
            <person name="Zhang J."/>
            <person name="Kudrna D."/>
            <person name="Lee S."/>
            <person name="Talag J."/>
            <person name="Welchert J."/>
            <person name="Wing R.A."/>
        </authorList>
    </citation>
    <scope>NUCLEOTIDE SEQUENCE [LARGE SCALE GENOMIC DNA]</scope>
</reference>
<dbReference type="EnsemblPlants" id="OPUNC11G16940.1">
    <property type="protein sequence ID" value="OPUNC11G16940.1"/>
    <property type="gene ID" value="OPUNC11G16940"/>
</dbReference>